<feature type="domain" description="Piwi" evidence="1">
    <location>
        <begin position="500"/>
        <end position="810"/>
    </location>
</feature>
<dbReference type="EMBL" id="KZ110593">
    <property type="protein sequence ID" value="OSX65169.1"/>
    <property type="molecule type" value="Genomic_DNA"/>
</dbReference>
<gene>
    <name evidence="2" type="ORF">POSPLADRAFT_1032019</name>
</gene>
<protein>
    <recommendedName>
        <fullName evidence="1">Piwi domain-containing protein</fullName>
    </recommendedName>
</protein>
<dbReference type="InterPro" id="IPR003100">
    <property type="entry name" value="PAZ_dom"/>
</dbReference>
<dbReference type="PROSITE" id="PS50822">
    <property type="entry name" value="PIWI"/>
    <property type="match status" value="1"/>
</dbReference>
<proteinExistence type="predicted"/>
<evidence type="ECO:0000259" key="1">
    <source>
        <dbReference type="PROSITE" id="PS50822"/>
    </source>
</evidence>
<dbReference type="CDD" id="cd02846">
    <property type="entry name" value="PAZ_argonaute_like"/>
    <property type="match status" value="1"/>
</dbReference>
<dbReference type="OrthoDB" id="10252740at2759"/>
<dbReference type="InterPro" id="IPR032474">
    <property type="entry name" value="Argonaute_N"/>
</dbReference>
<dbReference type="Gene3D" id="3.40.50.2300">
    <property type="match status" value="1"/>
</dbReference>
<dbReference type="GeneID" id="36321772"/>
<dbReference type="SUPFAM" id="SSF101690">
    <property type="entry name" value="PAZ domain"/>
    <property type="match status" value="1"/>
</dbReference>
<dbReference type="InterPro" id="IPR003165">
    <property type="entry name" value="Piwi"/>
</dbReference>
<sequence>MATQSTRTGTLGTPLRVVTNSYEIKKRPQLIYYHYDVGKHMLLRNWPAHSENGQAISPDVKVSRRAHEIVDKMQLEYPNVFNPRAAYDGKKNLFAPKPIQNAEYNVHMSNNPEKGVFSVKLMRVAAISPADIDRLIAPGGAGAAASTMAVNLLQIIIRQAPNKRHGFPPEARSFFVNQGNQELAGGLQAWHGYFQSVRPVLNRLLINVDVANAVMYSPGPLEGLALKFLGRRDIRDLDSGRLRPGTQEWMKLRTFLKGVQIRPRVGTDRPTTKGRPIRDIVERAGDHQFEKDGTPATVTAYFREKYGYALRYPGMFGVRIGKDAVFPAEVCEVIPGQLYRKKLSPENTTQFLRFSVQKPHERLMTITNGVNGQNQVFDYNNSDVMKTSGMVVDSHPIQIRGRVLNTPQIRYKSGPLDIRPKSGAWNVLGRTLQEPGTINVWAVAMFDPNTREDVLGNFVTQLQDNLRKLARANPYQVENELLTIAQTAVQVAEYNRPPSLILAFLPVNAPDIRRRIKHWGDVDKGVPTQCLRAGKWERARDQYINNVALNSRPQITRINAKLGGVNSAINAKLLPQCTMVIGADVGHPGPGIMNRPSVTSLVASVDPDATKYTTYASVQAPRVEIIQDLEQMVTRAISDFRKFWDNKAWPEMIVFYRDGVSEGEYAQVAQQEVQAINNALLNYRALAPDGQERNRWTKESKPKLVFIVVGKRHHIRFFPESRGDSDHADSSGNCPPGFVVDDQITNAVYPDFYLQSHSGIQGTSRPSHYIVIENEPGATIDQIQELSFRLCHVYQSATRSVSIPAPVYWSLTLCADADRVCARAEFHFTEEMRYGDSDAATTVSDKDAPFPLEQWQQGFRQSLLGKAMYFL</sequence>
<dbReference type="SMART" id="SM01163">
    <property type="entry name" value="DUF1785"/>
    <property type="match status" value="1"/>
</dbReference>
<organism evidence="2 3">
    <name type="scientific">Postia placenta MAD-698-R-SB12</name>
    <dbReference type="NCBI Taxonomy" id="670580"/>
    <lineage>
        <taxon>Eukaryota</taxon>
        <taxon>Fungi</taxon>
        <taxon>Dikarya</taxon>
        <taxon>Basidiomycota</taxon>
        <taxon>Agaricomycotina</taxon>
        <taxon>Agaricomycetes</taxon>
        <taxon>Polyporales</taxon>
        <taxon>Adustoporiaceae</taxon>
        <taxon>Rhodonia</taxon>
    </lineage>
</organism>
<dbReference type="RefSeq" id="XP_024341963.1">
    <property type="nucleotide sequence ID" value="XM_024476821.1"/>
</dbReference>
<evidence type="ECO:0000313" key="2">
    <source>
        <dbReference type="EMBL" id="OSX65169.1"/>
    </source>
</evidence>
<accession>A0A1X6N956</accession>
<dbReference type="InterPro" id="IPR036397">
    <property type="entry name" value="RNaseH_sf"/>
</dbReference>
<name>A0A1X6N956_9APHY</name>
<keyword evidence="3" id="KW-1185">Reference proteome</keyword>
<dbReference type="GO" id="GO:0003723">
    <property type="term" value="F:RNA binding"/>
    <property type="evidence" value="ECO:0007669"/>
    <property type="project" value="InterPro"/>
</dbReference>
<dbReference type="InterPro" id="IPR012337">
    <property type="entry name" value="RNaseH-like_sf"/>
</dbReference>
<dbReference type="Pfam" id="PF08699">
    <property type="entry name" value="ArgoL1"/>
    <property type="match status" value="1"/>
</dbReference>
<dbReference type="SMART" id="SM00950">
    <property type="entry name" value="Piwi"/>
    <property type="match status" value="1"/>
</dbReference>
<evidence type="ECO:0000313" key="3">
    <source>
        <dbReference type="Proteomes" id="UP000194127"/>
    </source>
</evidence>
<dbReference type="Pfam" id="PF02171">
    <property type="entry name" value="Piwi"/>
    <property type="match status" value="1"/>
</dbReference>
<dbReference type="Proteomes" id="UP000194127">
    <property type="component" value="Unassembled WGS sequence"/>
</dbReference>
<dbReference type="Gene3D" id="3.30.420.10">
    <property type="entry name" value="Ribonuclease H-like superfamily/Ribonuclease H"/>
    <property type="match status" value="1"/>
</dbReference>
<dbReference type="Gene3D" id="2.170.260.10">
    <property type="entry name" value="paz domain"/>
    <property type="match status" value="1"/>
</dbReference>
<dbReference type="STRING" id="670580.A0A1X6N956"/>
<dbReference type="SUPFAM" id="SSF53098">
    <property type="entry name" value="Ribonuclease H-like"/>
    <property type="match status" value="1"/>
</dbReference>
<reference evidence="2 3" key="1">
    <citation type="submission" date="2017-04" db="EMBL/GenBank/DDBJ databases">
        <title>Genome Sequence of the Model Brown-Rot Fungus Postia placenta SB12.</title>
        <authorList>
            <consortium name="DOE Joint Genome Institute"/>
            <person name="Gaskell J."/>
            <person name="Kersten P."/>
            <person name="Larrondo L.F."/>
            <person name="Canessa P."/>
            <person name="Martinez D."/>
            <person name="Hibbett D."/>
            <person name="Schmoll M."/>
            <person name="Kubicek C.P."/>
            <person name="Martinez A.T."/>
            <person name="Yadav J."/>
            <person name="Master E."/>
            <person name="Magnuson J.K."/>
            <person name="James T."/>
            <person name="Yaver D."/>
            <person name="Berka R."/>
            <person name="Labutti K."/>
            <person name="Lipzen A."/>
            <person name="Aerts A."/>
            <person name="Barry K."/>
            <person name="Henrissat B."/>
            <person name="Blanchette R."/>
            <person name="Grigoriev I."/>
            <person name="Cullen D."/>
        </authorList>
    </citation>
    <scope>NUCLEOTIDE SEQUENCE [LARGE SCALE GENOMIC DNA]</scope>
    <source>
        <strain evidence="2 3">MAD-698-R-SB12</strain>
    </source>
</reference>
<dbReference type="InterPro" id="IPR036085">
    <property type="entry name" value="PAZ_dom_sf"/>
</dbReference>
<dbReference type="Pfam" id="PF16486">
    <property type="entry name" value="ArgoN"/>
    <property type="match status" value="1"/>
</dbReference>
<dbReference type="Pfam" id="PF02170">
    <property type="entry name" value="PAZ"/>
    <property type="match status" value="1"/>
</dbReference>
<dbReference type="AlphaFoldDB" id="A0A1X6N956"/>
<dbReference type="InterPro" id="IPR014811">
    <property type="entry name" value="ArgoL1"/>
</dbReference>
<dbReference type="PANTHER" id="PTHR22891">
    <property type="entry name" value="EUKARYOTIC TRANSLATION INITIATION FACTOR 2C"/>
    <property type="match status" value="1"/>
</dbReference>